<accession>A0AAN8AT83</accession>
<gene>
    <name evidence="1" type="ORF">PBY51_020564</name>
</gene>
<dbReference type="EMBL" id="JAUZQC010000009">
    <property type="protein sequence ID" value="KAK5866367.1"/>
    <property type="molecule type" value="Genomic_DNA"/>
</dbReference>
<dbReference type="AlphaFoldDB" id="A0AAN8AT83"/>
<organism evidence="1 2">
    <name type="scientific">Eleginops maclovinus</name>
    <name type="common">Patagonian blennie</name>
    <name type="synonym">Eleginus maclovinus</name>
    <dbReference type="NCBI Taxonomy" id="56733"/>
    <lineage>
        <taxon>Eukaryota</taxon>
        <taxon>Metazoa</taxon>
        <taxon>Chordata</taxon>
        <taxon>Craniata</taxon>
        <taxon>Vertebrata</taxon>
        <taxon>Euteleostomi</taxon>
        <taxon>Actinopterygii</taxon>
        <taxon>Neopterygii</taxon>
        <taxon>Teleostei</taxon>
        <taxon>Neoteleostei</taxon>
        <taxon>Acanthomorphata</taxon>
        <taxon>Eupercaria</taxon>
        <taxon>Perciformes</taxon>
        <taxon>Notothenioidei</taxon>
        <taxon>Eleginopidae</taxon>
        <taxon>Eleginops</taxon>
    </lineage>
</organism>
<evidence type="ECO:0000313" key="1">
    <source>
        <dbReference type="EMBL" id="KAK5866367.1"/>
    </source>
</evidence>
<keyword evidence="2" id="KW-1185">Reference proteome</keyword>
<proteinExistence type="predicted"/>
<dbReference type="Proteomes" id="UP001346869">
    <property type="component" value="Unassembled WGS sequence"/>
</dbReference>
<sequence>MSPFFLGQRRDTAQLIRSPYFLGNYGNVTFLRSHLCSRGGLSLGGCTGSLCLSGGGRRGFIYCFHTSALCCGSFFCGWDLYCGSFFCGWDLYCGSFCGRDFFYGGFSSWGLCWRLRWCLLSSGNFYRSRHGLYRCRGFFYNCWLSCHLSDGHLRGCSGRRFFRCGLNSRFHGSFSSRFRCQFNGRFRSSLRDWFCRSRLSYNSFCDNFSDHLCSGCHYFCC</sequence>
<protein>
    <submittedName>
        <fullName evidence="1">Uncharacterized protein</fullName>
    </submittedName>
</protein>
<reference evidence="1 2" key="1">
    <citation type="journal article" date="2023" name="Genes (Basel)">
        <title>Chromosome-Level Genome Assembly and Circadian Gene Repertoire of the Patagonia Blennie Eleginops maclovinus-The Closest Ancestral Proxy of Antarctic Cryonotothenioids.</title>
        <authorList>
            <person name="Cheng C.C."/>
            <person name="Rivera-Colon A.G."/>
            <person name="Minhas B.F."/>
            <person name="Wilson L."/>
            <person name="Rayamajhi N."/>
            <person name="Vargas-Chacoff L."/>
            <person name="Catchen J.M."/>
        </authorList>
    </citation>
    <scope>NUCLEOTIDE SEQUENCE [LARGE SCALE GENOMIC DNA]</scope>
    <source>
        <strain evidence="1">JMC-PN-2008</strain>
    </source>
</reference>
<evidence type="ECO:0000313" key="2">
    <source>
        <dbReference type="Proteomes" id="UP001346869"/>
    </source>
</evidence>
<name>A0AAN8AT83_ELEMC</name>
<reference evidence="1 2" key="2">
    <citation type="journal article" date="2023" name="Mol. Biol. Evol.">
        <title>Genomics of Secondarily Temperate Adaptation in the Only Non-Antarctic Icefish.</title>
        <authorList>
            <person name="Rivera-Colon A.G."/>
            <person name="Rayamajhi N."/>
            <person name="Minhas B.F."/>
            <person name="Madrigal G."/>
            <person name="Bilyk K.T."/>
            <person name="Yoon V."/>
            <person name="Hune M."/>
            <person name="Gregory S."/>
            <person name="Cheng C.H.C."/>
            <person name="Catchen J.M."/>
        </authorList>
    </citation>
    <scope>NUCLEOTIDE SEQUENCE [LARGE SCALE GENOMIC DNA]</scope>
    <source>
        <strain evidence="1">JMC-PN-2008</strain>
    </source>
</reference>
<comment type="caution">
    <text evidence="1">The sequence shown here is derived from an EMBL/GenBank/DDBJ whole genome shotgun (WGS) entry which is preliminary data.</text>
</comment>